<dbReference type="GO" id="GO:0005975">
    <property type="term" value="P:carbohydrate metabolic process"/>
    <property type="evidence" value="ECO:0007669"/>
    <property type="project" value="InterPro"/>
</dbReference>
<dbReference type="EMBL" id="FNGV01000007">
    <property type="protein sequence ID" value="SDM27972.1"/>
    <property type="molecule type" value="Genomic_DNA"/>
</dbReference>
<dbReference type="Gene3D" id="1.50.10.10">
    <property type="match status" value="1"/>
</dbReference>
<keyword evidence="3" id="KW-1185">Reference proteome</keyword>
<dbReference type="Pfam" id="PF07470">
    <property type="entry name" value="Glyco_hydro_88"/>
    <property type="match status" value="1"/>
</dbReference>
<keyword evidence="1 2" id="KW-0378">Hydrolase</keyword>
<proteinExistence type="predicted"/>
<sequence>MNANRFKNRTRTNSLNSNFMKKSHNTVKHLLIVFSALSIMGCKEESKEKKEAEPAVTKTIVPENLKWSERMMLSEIERFPKASKLDFVDKPRWSYTNGLVLMACAEVYQRSNEQKYYDYIYAYADELVGEDGTIKTYSLESQNLDMVKSGDVLLYLYPKTKEERFLRAAQTLRSQIDTQPRTPDGGFWHKKRYPYQMWLDGLYMAHPFYAHYTLEYDKGSSAQKAYDDIVHQFDLIQEHSLDAETGLLYHGWDSSKEQRWANKETGTSPHFWSRAMGWYGMAMVDVLDYLPANHPGRKRIIGYLNQYAEALTKYQDETGLWYQVLDMGDKEGNYLEASGSSMFSYVFAKGAHKGYLPETYLASAEIAYQGILDNLISVEDNGMVNLNQVCAVAGLGGDPYRDGSYEYYVNEKIRSNDPKGTGPFIFASLELDK</sequence>
<gene>
    <name evidence="2" type="ORF">SAMN04488514_10719</name>
</gene>
<dbReference type="InterPro" id="IPR012341">
    <property type="entry name" value="6hp_glycosidase-like_sf"/>
</dbReference>
<dbReference type="Proteomes" id="UP000199440">
    <property type="component" value="Unassembled WGS sequence"/>
</dbReference>
<dbReference type="SUPFAM" id="SSF48208">
    <property type="entry name" value="Six-hairpin glycosidases"/>
    <property type="match status" value="1"/>
</dbReference>
<dbReference type="STRING" id="192904.SAMN04488514_10719"/>
<organism evidence="2 3">
    <name type="scientific">Kriegella aquimaris</name>
    <dbReference type="NCBI Taxonomy" id="192904"/>
    <lineage>
        <taxon>Bacteria</taxon>
        <taxon>Pseudomonadati</taxon>
        <taxon>Bacteroidota</taxon>
        <taxon>Flavobacteriia</taxon>
        <taxon>Flavobacteriales</taxon>
        <taxon>Flavobacteriaceae</taxon>
        <taxon>Kriegella</taxon>
    </lineage>
</organism>
<name>A0A1G9RXR5_9FLAO</name>
<dbReference type="InterPro" id="IPR008928">
    <property type="entry name" value="6-hairpin_glycosidase_sf"/>
</dbReference>
<evidence type="ECO:0000313" key="3">
    <source>
        <dbReference type="Proteomes" id="UP000199440"/>
    </source>
</evidence>
<dbReference type="InterPro" id="IPR052043">
    <property type="entry name" value="PolySaccharide_Degr_Enz"/>
</dbReference>
<evidence type="ECO:0000313" key="2">
    <source>
        <dbReference type="EMBL" id="SDM27972.1"/>
    </source>
</evidence>
<dbReference type="PANTHER" id="PTHR33886">
    <property type="entry name" value="UNSATURATED RHAMNOGALACTURONAN HYDROLASE (EUROFUNG)"/>
    <property type="match status" value="1"/>
</dbReference>
<dbReference type="InterPro" id="IPR010905">
    <property type="entry name" value="Glyco_hydro_88"/>
</dbReference>
<dbReference type="PANTHER" id="PTHR33886:SF8">
    <property type="entry name" value="UNSATURATED RHAMNOGALACTURONAN HYDROLASE (EUROFUNG)"/>
    <property type="match status" value="1"/>
</dbReference>
<evidence type="ECO:0000256" key="1">
    <source>
        <dbReference type="ARBA" id="ARBA00022801"/>
    </source>
</evidence>
<reference evidence="2 3" key="1">
    <citation type="submission" date="2016-10" db="EMBL/GenBank/DDBJ databases">
        <authorList>
            <person name="de Groot N.N."/>
        </authorList>
    </citation>
    <scope>NUCLEOTIDE SEQUENCE [LARGE SCALE GENOMIC DNA]</scope>
    <source>
        <strain evidence="2 3">DSM 19886</strain>
    </source>
</reference>
<accession>A0A1G9RXR5</accession>
<dbReference type="AlphaFoldDB" id="A0A1G9RXR5"/>
<protein>
    <submittedName>
        <fullName evidence="2">Unsaturated rhamnogalacturonyl hydrolase</fullName>
    </submittedName>
</protein>
<dbReference type="GO" id="GO:0016787">
    <property type="term" value="F:hydrolase activity"/>
    <property type="evidence" value="ECO:0007669"/>
    <property type="project" value="UniProtKB-KW"/>
</dbReference>